<dbReference type="Proteomes" id="UP000054248">
    <property type="component" value="Unassembled WGS sequence"/>
</dbReference>
<organism evidence="2 3">
    <name type="scientific">Tulasnella calospora MUT 4182</name>
    <dbReference type="NCBI Taxonomy" id="1051891"/>
    <lineage>
        <taxon>Eukaryota</taxon>
        <taxon>Fungi</taxon>
        <taxon>Dikarya</taxon>
        <taxon>Basidiomycota</taxon>
        <taxon>Agaricomycotina</taxon>
        <taxon>Agaricomycetes</taxon>
        <taxon>Cantharellales</taxon>
        <taxon>Tulasnellaceae</taxon>
        <taxon>Tulasnella</taxon>
    </lineage>
</organism>
<evidence type="ECO:0008006" key="4">
    <source>
        <dbReference type="Google" id="ProtNLM"/>
    </source>
</evidence>
<accession>A0A0C3QK95</accession>
<feature type="region of interest" description="Disordered" evidence="1">
    <location>
        <begin position="341"/>
        <end position="361"/>
    </location>
</feature>
<evidence type="ECO:0000313" key="3">
    <source>
        <dbReference type="Proteomes" id="UP000054248"/>
    </source>
</evidence>
<reference evidence="2 3" key="1">
    <citation type="submission" date="2014-04" db="EMBL/GenBank/DDBJ databases">
        <authorList>
            <consortium name="DOE Joint Genome Institute"/>
            <person name="Kuo A."/>
            <person name="Girlanda M."/>
            <person name="Perotto S."/>
            <person name="Kohler A."/>
            <person name="Nagy L.G."/>
            <person name="Floudas D."/>
            <person name="Copeland A."/>
            <person name="Barry K.W."/>
            <person name="Cichocki N."/>
            <person name="Veneault-Fourrey C."/>
            <person name="LaButti K."/>
            <person name="Lindquist E.A."/>
            <person name="Lipzen A."/>
            <person name="Lundell T."/>
            <person name="Morin E."/>
            <person name="Murat C."/>
            <person name="Sun H."/>
            <person name="Tunlid A."/>
            <person name="Henrissat B."/>
            <person name="Grigoriev I.V."/>
            <person name="Hibbett D.S."/>
            <person name="Martin F."/>
            <person name="Nordberg H.P."/>
            <person name="Cantor M.N."/>
            <person name="Hua S.X."/>
        </authorList>
    </citation>
    <scope>NUCLEOTIDE SEQUENCE [LARGE SCALE GENOMIC DNA]</scope>
    <source>
        <strain evidence="2 3">MUT 4182</strain>
    </source>
</reference>
<dbReference type="HOGENOM" id="CLU_055001_0_0_1"/>
<name>A0A0C3QK95_9AGAM</name>
<evidence type="ECO:0000313" key="2">
    <source>
        <dbReference type="EMBL" id="KIO32875.1"/>
    </source>
</evidence>
<keyword evidence="3" id="KW-1185">Reference proteome</keyword>
<gene>
    <name evidence="2" type="ORF">M407DRAFT_66148</name>
</gene>
<proteinExistence type="predicted"/>
<dbReference type="STRING" id="1051891.A0A0C3QK95"/>
<dbReference type="Gene3D" id="2.30.30.30">
    <property type="match status" value="1"/>
</dbReference>
<dbReference type="AlphaFoldDB" id="A0A0C3QK95"/>
<reference evidence="3" key="2">
    <citation type="submission" date="2015-01" db="EMBL/GenBank/DDBJ databases">
        <title>Evolutionary Origins and Diversification of the Mycorrhizal Mutualists.</title>
        <authorList>
            <consortium name="DOE Joint Genome Institute"/>
            <consortium name="Mycorrhizal Genomics Consortium"/>
            <person name="Kohler A."/>
            <person name="Kuo A."/>
            <person name="Nagy L.G."/>
            <person name="Floudas D."/>
            <person name="Copeland A."/>
            <person name="Barry K.W."/>
            <person name="Cichocki N."/>
            <person name="Veneault-Fourrey C."/>
            <person name="LaButti K."/>
            <person name="Lindquist E.A."/>
            <person name="Lipzen A."/>
            <person name="Lundell T."/>
            <person name="Morin E."/>
            <person name="Murat C."/>
            <person name="Riley R."/>
            <person name="Ohm R."/>
            <person name="Sun H."/>
            <person name="Tunlid A."/>
            <person name="Henrissat B."/>
            <person name="Grigoriev I.V."/>
            <person name="Hibbett D.S."/>
            <person name="Martin F."/>
        </authorList>
    </citation>
    <scope>NUCLEOTIDE SEQUENCE [LARGE SCALE GENOMIC DNA]</scope>
    <source>
        <strain evidence="3">MUT 4182</strain>
    </source>
</reference>
<sequence>MSRLRAAREHAATTKSTLTRDFKHLLSPTKLHGYASSVLVREPRPGVRQQDRIKHWNIVPGDKVRIINGPYADKNTVREVASVNKLTNKVYIKGLPGKGRRATGAHLKPEHYSNLQLLVGKYEVPSTSGAPAIENVWATRLSSSKPFFIRKHGVWVWNRYAAATSVALPSSDTAVDVPARKNRIRIPWPSTKKEAKTPKPGSYDTLPEDALAITWSPIHPSTPPFFNPQPRQTPGVNDLEEAEADPYLDANAPIEHFLAAELSNPHSRTKKQKRWQERLAAQAALKEEFVKREMQRARRTGPGTELGGRRITPRESRRIGTWKWQNALVKMKAEERQRKWVARGGEEARKRRQERSARKLRRQAERLQTLVLAKEKNQVVPKSA</sequence>
<dbReference type="InterPro" id="IPR008991">
    <property type="entry name" value="Translation_prot_SH3-like_sf"/>
</dbReference>
<dbReference type="SUPFAM" id="SSF50104">
    <property type="entry name" value="Translation proteins SH3-like domain"/>
    <property type="match status" value="1"/>
</dbReference>
<dbReference type="InterPro" id="IPR014722">
    <property type="entry name" value="Rib_uL2_dom2"/>
</dbReference>
<protein>
    <recommendedName>
        <fullName evidence="4">KOW domain-containing protein</fullName>
    </recommendedName>
</protein>
<dbReference type="OrthoDB" id="359154at2759"/>
<evidence type="ECO:0000256" key="1">
    <source>
        <dbReference type="SAM" id="MobiDB-lite"/>
    </source>
</evidence>
<dbReference type="EMBL" id="KN822952">
    <property type="protein sequence ID" value="KIO32875.1"/>
    <property type="molecule type" value="Genomic_DNA"/>
</dbReference>